<sequence>MAHPVASWNFGPRYAAAVLFHFPESKGLQDGIYLNTSEFGEYDTIEFYPDRLVFKLTWFVDCGNSPGISERFVPIEDIEFFAVKRLDKPEAKPFFWFDERDPEYHLTRFKTFTPLLTRLLQVA</sequence>
<name>A0A1G2L281_9BACT</name>
<proteinExistence type="predicted"/>
<dbReference type="Proteomes" id="UP000177982">
    <property type="component" value="Unassembled WGS sequence"/>
</dbReference>
<evidence type="ECO:0000313" key="2">
    <source>
        <dbReference type="Proteomes" id="UP000177982"/>
    </source>
</evidence>
<protein>
    <submittedName>
        <fullName evidence="1">Uncharacterized protein</fullName>
    </submittedName>
</protein>
<accession>A0A1G2L281</accession>
<comment type="caution">
    <text evidence="1">The sequence shown here is derived from an EMBL/GenBank/DDBJ whole genome shotgun (WGS) entry which is preliminary data.</text>
</comment>
<dbReference type="EMBL" id="MHQO01000043">
    <property type="protein sequence ID" value="OHA05817.1"/>
    <property type="molecule type" value="Genomic_DNA"/>
</dbReference>
<dbReference type="AlphaFoldDB" id="A0A1G2L281"/>
<evidence type="ECO:0000313" key="1">
    <source>
        <dbReference type="EMBL" id="OHA05817.1"/>
    </source>
</evidence>
<reference evidence="1 2" key="1">
    <citation type="journal article" date="2016" name="Nat. Commun.">
        <title>Thousands of microbial genomes shed light on interconnected biogeochemical processes in an aquifer system.</title>
        <authorList>
            <person name="Anantharaman K."/>
            <person name="Brown C.T."/>
            <person name="Hug L.A."/>
            <person name="Sharon I."/>
            <person name="Castelle C.J."/>
            <person name="Probst A.J."/>
            <person name="Thomas B.C."/>
            <person name="Singh A."/>
            <person name="Wilkins M.J."/>
            <person name="Karaoz U."/>
            <person name="Brodie E.L."/>
            <person name="Williams K.H."/>
            <person name="Hubbard S.S."/>
            <person name="Banfield J.F."/>
        </authorList>
    </citation>
    <scope>NUCLEOTIDE SEQUENCE [LARGE SCALE GENOMIC DNA]</scope>
</reference>
<gene>
    <name evidence="1" type="ORF">A2934_04475</name>
</gene>
<organism evidence="1 2">
    <name type="scientific">Candidatus Sungbacteria bacterium RIFCSPLOWO2_01_FULL_47_10</name>
    <dbReference type="NCBI Taxonomy" id="1802276"/>
    <lineage>
        <taxon>Bacteria</taxon>
        <taxon>Candidatus Sungiibacteriota</taxon>
    </lineage>
</organism>